<keyword evidence="1" id="KW-0472">Membrane</keyword>
<reference evidence="3" key="2">
    <citation type="submission" date="2015-07" db="EMBL/GenBank/DDBJ databases">
        <title>Contrasting host-pathogen interactions and genome evolution in two generalist and specialist microsporidian pathogens of mosquitoes.</title>
        <authorList>
            <consortium name="The Broad Institute Genomics Platform"/>
            <consortium name="The Broad Institute Genome Sequencing Center for Infectious Disease"/>
            <person name="Cuomo C.A."/>
            <person name="Sanscrainte N.D."/>
            <person name="Goldberg J.M."/>
            <person name="Heiman D."/>
            <person name="Young S."/>
            <person name="Zeng Q."/>
            <person name="Becnel J.J."/>
            <person name="Birren B.W."/>
        </authorList>
    </citation>
    <scope>NUCLEOTIDE SEQUENCE [LARGE SCALE GENOMIC DNA]</scope>
    <source>
        <strain evidence="3">USNM 41457</strain>
    </source>
</reference>
<accession>J9DAZ3</accession>
<dbReference type="InParanoid" id="J9DAZ3"/>
<dbReference type="AlphaFoldDB" id="J9DAZ3"/>
<keyword evidence="1" id="KW-1133">Transmembrane helix</keyword>
<organism evidence="2 3">
    <name type="scientific">Edhazardia aedis (strain USNM 41457)</name>
    <name type="common">Microsporidian parasite</name>
    <dbReference type="NCBI Taxonomy" id="1003232"/>
    <lineage>
        <taxon>Eukaryota</taxon>
        <taxon>Fungi</taxon>
        <taxon>Fungi incertae sedis</taxon>
        <taxon>Microsporidia</taxon>
        <taxon>Edhazardia</taxon>
    </lineage>
</organism>
<keyword evidence="3" id="KW-1185">Reference proteome</keyword>
<protein>
    <submittedName>
        <fullName evidence="2">Uncharacterized protein</fullName>
    </submittedName>
</protein>
<evidence type="ECO:0000313" key="2">
    <source>
        <dbReference type="EMBL" id="EJW04664.1"/>
    </source>
</evidence>
<dbReference type="EMBL" id="AFBI03000015">
    <property type="protein sequence ID" value="EJW04664.1"/>
    <property type="molecule type" value="Genomic_DNA"/>
</dbReference>
<name>J9DAZ3_EDHAE</name>
<comment type="caution">
    <text evidence="2">The sequence shown here is derived from an EMBL/GenBank/DDBJ whole genome shotgun (WGS) entry which is preliminary data.</text>
</comment>
<keyword evidence="1" id="KW-0812">Transmembrane</keyword>
<proteinExistence type="predicted"/>
<reference evidence="2 3" key="1">
    <citation type="submission" date="2011-08" db="EMBL/GenBank/DDBJ databases">
        <authorList>
            <person name="Liu Z.J."/>
            <person name="Shi F.L."/>
            <person name="Lu J.Q."/>
            <person name="Li M."/>
            <person name="Wang Z.L."/>
        </authorList>
    </citation>
    <scope>NUCLEOTIDE SEQUENCE [LARGE SCALE GENOMIC DNA]</scope>
    <source>
        <strain evidence="2 3">USNM 41457</strain>
    </source>
</reference>
<feature type="transmembrane region" description="Helical" evidence="1">
    <location>
        <begin position="6"/>
        <end position="24"/>
    </location>
</feature>
<sequence length="119" mass="13963">MFNAFFINLATISSISILQILLMIKQFLLVGTIMYVFLMTQGLQLCSLYFFSLFRLLHSAGWWNVCSASLYFMRRMLYRTATLRFHHHWLVPIGLLHNKIILSVTVFDDLFIVSITNLH</sequence>
<dbReference type="Proteomes" id="UP000003163">
    <property type="component" value="Unassembled WGS sequence"/>
</dbReference>
<dbReference type="HOGENOM" id="CLU_2061434_0_0_1"/>
<evidence type="ECO:0000313" key="3">
    <source>
        <dbReference type="Proteomes" id="UP000003163"/>
    </source>
</evidence>
<evidence type="ECO:0000256" key="1">
    <source>
        <dbReference type="SAM" id="Phobius"/>
    </source>
</evidence>
<gene>
    <name evidence="2" type="ORF">EDEG_01133</name>
</gene>
<dbReference type="VEuPathDB" id="MicrosporidiaDB:EDEG_01133"/>
<feature type="transmembrane region" description="Helical" evidence="1">
    <location>
        <begin position="60"/>
        <end position="77"/>
    </location>
</feature>